<sequence length="94" mass="10238">LLFAVVKLSVTITAYYTRTPPHVSYAALALGNSTRKVHAVHGLVEVGIDVEEHISLFRSVQCLCNTERCYDVSDVESHEADTGSTIGRAGQSQF</sequence>
<name>A0A0C9UT97_SPHS4</name>
<evidence type="ECO:0000313" key="2">
    <source>
        <dbReference type="Proteomes" id="UP000054279"/>
    </source>
</evidence>
<feature type="non-terminal residue" evidence="1">
    <location>
        <position position="1"/>
    </location>
</feature>
<proteinExistence type="predicted"/>
<organism evidence="1 2">
    <name type="scientific">Sphaerobolus stellatus (strain SS14)</name>
    <dbReference type="NCBI Taxonomy" id="990650"/>
    <lineage>
        <taxon>Eukaryota</taxon>
        <taxon>Fungi</taxon>
        <taxon>Dikarya</taxon>
        <taxon>Basidiomycota</taxon>
        <taxon>Agaricomycotina</taxon>
        <taxon>Agaricomycetes</taxon>
        <taxon>Phallomycetidae</taxon>
        <taxon>Geastrales</taxon>
        <taxon>Sphaerobolaceae</taxon>
        <taxon>Sphaerobolus</taxon>
    </lineage>
</organism>
<dbReference type="Proteomes" id="UP000054279">
    <property type="component" value="Unassembled WGS sequence"/>
</dbReference>
<dbReference type="EMBL" id="KN837307">
    <property type="protein sequence ID" value="KIJ28395.1"/>
    <property type="molecule type" value="Genomic_DNA"/>
</dbReference>
<accession>A0A0C9UT97</accession>
<dbReference type="AlphaFoldDB" id="A0A0C9UT97"/>
<dbReference type="HOGENOM" id="CLU_2392063_0_0_1"/>
<keyword evidence="2" id="KW-1185">Reference proteome</keyword>
<reference evidence="1 2" key="1">
    <citation type="submission" date="2014-06" db="EMBL/GenBank/DDBJ databases">
        <title>Evolutionary Origins and Diversification of the Mycorrhizal Mutualists.</title>
        <authorList>
            <consortium name="DOE Joint Genome Institute"/>
            <consortium name="Mycorrhizal Genomics Consortium"/>
            <person name="Kohler A."/>
            <person name="Kuo A."/>
            <person name="Nagy L.G."/>
            <person name="Floudas D."/>
            <person name="Copeland A."/>
            <person name="Barry K.W."/>
            <person name="Cichocki N."/>
            <person name="Veneault-Fourrey C."/>
            <person name="LaButti K."/>
            <person name="Lindquist E.A."/>
            <person name="Lipzen A."/>
            <person name="Lundell T."/>
            <person name="Morin E."/>
            <person name="Murat C."/>
            <person name="Riley R."/>
            <person name="Ohm R."/>
            <person name="Sun H."/>
            <person name="Tunlid A."/>
            <person name="Henrissat B."/>
            <person name="Grigoriev I.V."/>
            <person name="Hibbett D.S."/>
            <person name="Martin F."/>
        </authorList>
    </citation>
    <scope>NUCLEOTIDE SEQUENCE [LARGE SCALE GENOMIC DNA]</scope>
    <source>
        <strain evidence="1 2">SS14</strain>
    </source>
</reference>
<evidence type="ECO:0000313" key="1">
    <source>
        <dbReference type="EMBL" id="KIJ28395.1"/>
    </source>
</evidence>
<gene>
    <name evidence="1" type="ORF">M422DRAFT_37345</name>
</gene>
<protein>
    <submittedName>
        <fullName evidence="1">Uncharacterized protein</fullName>
    </submittedName>
</protein>